<dbReference type="AlphaFoldDB" id="A0A0Q2MJF9"/>
<dbReference type="EMBL" id="LKTM01000057">
    <property type="protein sequence ID" value="KQH79935.1"/>
    <property type="molecule type" value="Genomic_DNA"/>
</dbReference>
<dbReference type="PANTHER" id="PTHR33164">
    <property type="entry name" value="TRANSCRIPTIONAL REGULATOR, MARR FAMILY"/>
    <property type="match status" value="1"/>
</dbReference>
<dbReference type="InterPro" id="IPR039422">
    <property type="entry name" value="MarR/SlyA-like"/>
</dbReference>
<accession>A0A0Q2MJF9</accession>
<dbReference type="STRING" id="1778.A9W97_16840"/>
<dbReference type="InterPro" id="IPR036390">
    <property type="entry name" value="WH_DNA-bd_sf"/>
</dbReference>
<evidence type="ECO:0000313" key="2">
    <source>
        <dbReference type="EMBL" id="KQH79935.1"/>
    </source>
</evidence>
<reference evidence="2 3" key="1">
    <citation type="submission" date="2015-10" db="EMBL/GenBank/DDBJ databases">
        <title>Mycobacterium gordonae draft genome assembly.</title>
        <authorList>
            <person name="Ustinova V."/>
            <person name="Smirnova T."/>
            <person name="Blagodatskikh K."/>
            <person name="Varlamov D."/>
            <person name="Larionova E."/>
            <person name="Chernousova L."/>
        </authorList>
    </citation>
    <scope>NUCLEOTIDE SEQUENCE [LARGE SCALE GENOMIC DNA]</scope>
    <source>
        <strain evidence="2 3">CTRI 14-8773</strain>
    </source>
</reference>
<protein>
    <recommendedName>
        <fullName evidence="1">HTH marR-type domain-containing protein</fullName>
    </recommendedName>
</protein>
<dbReference type="GO" id="GO:0006950">
    <property type="term" value="P:response to stress"/>
    <property type="evidence" value="ECO:0007669"/>
    <property type="project" value="TreeGrafter"/>
</dbReference>
<organism evidence="2 3">
    <name type="scientific">Mycobacterium gordonae</name>
    <dbReference type="NCBI Taxonomy" id="1778"/>
    <lineage>
        <taxon>Bacteria</taxon>
        <taxon>Bacillati</taxon>
        <taxon>Actinomycetota</taxon>
        <taxon>Actinomycetes</taxon>
        <taxon>Mycobacteriales</taxon>
        <taxon>Mycobacteriaceae</taxon>
        <taxon>Mycobacterium</taxon>
    </lineage>
</organism>
<gene>
    <name evidence="2" type="ORF">AO501_22495</name>
</gene>
<dbReference type="InterPro" id="IPR036388">
    <property type="entry name" value="WH-like_DNA-bd_sf"/>
</dbReference>
<feature type="domain" description="HTH marR-type" evidence="1">
    <location>
        <begin position="5"/>
        <end position="136"/>
    </location>
</feature>
<evidence type="ECO:0000259" key="1">
    <source>
        <dbReference type="PROSITE" id="PS50995"/>
    </source>
</evidence>
<dbReference type="PROSITE" id="PS50995">
    <property type="entry name" value="HTH_MARR_2"/>
    <property type="match status" value="1"/>
</dbReference>
<dbReference type="Proteomes" id="UP000051677">
    <property type="component" value="Unassembled WGS sequence"/>
</dbReference>
<evidence type="ECO:0000313" key="3">
    <source>
        <dbReference type="Proteomes" id="UP000051677"/>
    </source>
</evidence>
<name>A0A0Q2MJF9_MYCGO</name>
<sequence>MPDDIALLVADIYEAAGALRKSGEAVAKTEGQTQARWQLLSVISGDATSVPRAARRLGVSRQGVQRIANNLVDDGLAQWRPNPDHRSSPLLELTAAGRRALSSITDRASAAQRSLTADIEADDIRTARKVLQRLTAAVRQLE</sequence>
<dbReference type="GO" id="GO:0003700">
    <property type="term" value="F:DNA-binding transcription factor activity"/>
    <property type="evidence" value="ECO:0007669"/>
    <property type="project" value="InterPro"/>
</dbReference>
<dbReference type="Pfam" id="PF12802">
    <property type="entry name" value="MarR_2"/>
    <property type="match status" value="1"/>
</dbReference>
<proteinExistence type="predicted"/>
<dbReference type="PANTHER" id="PTHR33164:SF43">
    <property type="entry name" value="HTH-TYPE TRANSCRIPTIONAL REPRESSOR YETL"/>
    <property type="match status" value="1"/>
</dbReference>
<dbReference type="SUPFAM" id="SSF46785">
    <property type="entry name" value="Winged helix' DNA-binding domain"/>
    <property type="match status" value="1"/>
</dbReference>
<dbReference type="RefSeq" id="WP_055577219.1">
    <property type="nucleotide sequence ID" value="NZ_LKTM01000057.1"/>
</dbReference>
<comment type="caution">
    <text evidence="2">The sequence shown here is derived from an EMBL/GenBank/DDBJ whole genome shotgun (WGS) entry which is preliminary data.</text>
</comment>
<dbReference type="InterPro" id="IPR000835">
    <property type="entry name" value="HTH_MarR-typ"/>
</dbReference>
<dbReference type="Gene3D" id="1.10.10.10">
    <property type="entry name" value="Winged helix-like DNA-binding domain superfamily/Winged helix DNA-binding domain"/>
    <property type="match status" value="1"/>
</dbReference>
<dbReference type="OrthoDB" id="5511415at2"/>
<dbReference type="SMART" id="SM00347">
    <property type="entry name" value="HTH_MARR"/>
    <property type="match status" value="1"/>
</dbReference>